<proteinExistence type="predicted"/>
<organism evidence="1 2">
    <name type="scientific">Stylosanthes scabra</name>
    <dbReference type="NCBI Taxonomy" id="79078"/>
    <lineage>
        <taxon>Eukaryota</taxon>
        <taxon>Viridiplantae</taxon>
        <taxon>Streptophyta</taxon>
        <taxon>Embryophyta</taxon>
        <taxon>Tracheophyta</taxon>
        <taxon>Spermatophyta</taxon>
        <taxon>Magnoliopsida</taxon>
        <taxon>eudicotyledons</taxon>
        <taxon>Gunneridae</taxon>
        <taxon>Pentapetalae</taxon>
        <taxon>rosids</taxon>
        <taxon>fabids</taxon>
        <taxon>Fabales</taxon>
        <taxon>Fabaceae</taxon>
        <taxon>Papilionoideae</taxon>
        <taxon>50 kb inversion clade</taxon>
        <taxon>dalbergioids sensu lato</taxon>
        <taxon>Dalbergieae</taxon>
        <taxon>Pterocarpus clade</taxon>
        <taxon>Stylosanthes</taxon>
    </lineage>
</organism>
<protein>
    <submittedName>
        <fullName evidence="1">Uncharacterized protein</fullName>
    </submittedName>
</protein>
<comment type="caution">
    <text evidence="1">The sequence shown here is derived from an EMBL/GenBank/DDBJ whole genome shotgun (WGS) entry which is preliminary data.</text>
</comment>
<reference evidence="1 2" key="1">
    <citation type="journal article" date="2023" name="Plants (Basel)">
        <title>Bridging the Gap: Combining Genomics and Transcriptomics Approaches to Understand Stylosanthes scabra, an Orphan Legume from the Brazilian Caatinga.</title>
        <authorList>
            <person name="Ferreira-Neto J.R.C."/>
            <person name="da Silva M.D."/>
            <person name="Binneck E."/>
            <person name="de Melo N.F."/>
            <person name="da Silva R.H."/>
            <person name="de Melo A.L.T.M."/>
            <person name="Pandolfi V."/>
            <person name="Bustamante F.O."/>
            <person name="Brasileiro-Vidal A.C."/>
            <person name="Benko-Iseppon A.M."/>
        </authorList>
    </citation>
    <scope>NUCLEOTIDE SEQUENCE [LARGE SCALE GENOMIC DNA]</scope>
    <source>
        <tissue evidence="1">Leaves</tissue>
    </source>
</reference>
<dbReference type="EMBL" id="JASCZI010211862">
    <property type="protein sequence ID" value="MED6197191.1"/>
    <property type="molecule type" value="Genomic_DNA"/>
</dbReference>
<gene>
    <name evidence="1" type="ORF">PIB30_054355</name>
</gene>
<accession>A0ABU6XGJ4</accession>
<keyword evidence="2" id="KW-1185">Reference proteome</keyword>
<sequence>MPLITAAIDSACWRTFNGRKTWGPVNVKLLPLLSYALLPPGIRCGTVMTTPAAVSTPGIAEKTLWP</sequence>
<evidence type="ECO:0000313" key="2">
    <source>
        <dbReference type="Proteomes" id="UP001341840"/>
    </source>
</evidence>
<name>A0ABU6XGJ4_9FABA</name>
<evidence type="ECO:0000313" key="1">
    <source>
        <dbReference type="EMBL" id="MED6197191.1"/>
    </source>
</evidence>
<dbReference type="Proteomes" id="UP001341840">
    <property type="component" value="Unassembled WGS sequence"/>
</dbReference>